<accession>A0A2B7Z2H2</accession>
<keyword evidence="4" id="KW-1185">Reference proteome</keyword>
<dbReference type="AlphaFoldDB" id="A0A2B7Z2H2"/>
<feature type="transmembrane region" description="Helical" evidence="2">
    <location>
        <begin position="173"/>
        <end position="191"/>
    </location>
</feature>
<feature type="transmembrane region" description="Helical" evidence="2">
    <location>
        <begin position="80"/>
        <end position="102"/>
    </location>
</feature>
<gene>
    <name evidence="3" type="ORF">AJ80_00623</name>
</gene>
<dbReference type="STRING" id="1447883.A0A2B7Z2H2"/>
<evidence type="ECO:0000313" key="4">
    <source>
        <dbReference type="Proteomes" id="UP000224634"/>
    </source>
</evidence>
<feature type="transmembrane region" description="Helical" evidence="2">
    <location>
        <begin position="122"/>
        <end position="139"/>
    </location>
</feature>
<evidence type="ECO:0000256" key="2">
    <source>
        <dbReference type="SAM" id="Phobius"/>
    </source>
</evidence>
<protein>
    <submittedName>
        <fullName evidence="3">Uncharacterized protein</fullName>
    </submittedName>
</protein>
<organism evidence="3 4">
    <name type="scientific">Polytolypa hystricis (strain UAMH7299)</name>
    <dbReference type="NCBI Taxonomy" id="1447883"/>
    <lineage>
        <taxon>Eukaryota</taxon>
        <taxon>Fungi</taxon>
        <taxon>Dikarya</taxon>
        <taxon>Ascomycota</taxon>
        <taxon>Pezizomycotina</taxon>
        <taxon>Eurotiomycetes</taxon>
        <taxon>Eurotiomycetidae</taxon>
        <taxon>Onygenales</taxon>
        <taxon>Onygenales incertae sedis</taxon>
        <taxon>Polytolypa</taxon>
    </lineage>
</organism>
<keyword evidence="2" id="KW-1133">Transmembrane helix</keyword>
<dbReference type="OrthoDB" id="3692311at2759"/>
<keyword evidence="2" id="KW-0472">Membrane</keyword>
<evidence type="ECO:0000313" key="3">
    <source>
        <dbReference type="EMBL" id="PGH27610.1"/>
    </source>
</evidence>
<dbReference type="EMBL" id="PDNA01000005">
    <property type="protein sequence ID" value="PGH27610.1"/>
    <property type="molecule type" value="Genomic_DNA"/>
</dbReference>
<comment type="caution">
    <text evidence="3">The sequence shown here is derived from an EMBL/GenBank/DDBJ whole genome shotgun (WGS) entry which is preliminary data.</text>
</comment>
<feature type="compositionally biased region" description="Basic and acidic residues" evidence="1">
    <location>
        <begin position="1"/>
        <end position="10"/>
    </location>
</feature>
<evidence type="ECO:0000256" key="1">
    <source>
        <dbReference type="SAM" id="MobiDB-lite"/>
    </source>
</evidence>
<keyword evidence="2" id="KW-0812">Transmembrane</keyword>
<proteinExistence type="predicted"/>
<feature type="compositionally biased region" description="Low complexity" evidence="1">
    <location>
        <begin position="21"/>
        <end position="32"/>
    </location>
</feature>
<dbReference type="Proteomes" id="UP000224634">
    <property type="component" value="Unassembled WGS sequence"/>
</dbReference>
<name>A0A2B7Z2H2_POLH7</name>
<reference evidence="3 4" key="1">
    <citation type="submission" date="2017-10" db="EMBL/GenBank/DDBJ databases">
        <title>Comparative genomics in systemic dimorphic fungi from Ajellomycetaceae.</title>
        <authorList>
            <person name="Munoz J.F."/>
            <person name="Mcewen J.G."/>
            <person name="Clay O.K."/>
            <person name="Cuomo C.A."/>
        </authorList>
    </citation>
    <scope>NUCLEOTIDE SEQUENCE [LARGE SCALE GENOMIC DNA]</scope>
    <source>
        <strain evidence="3 4">UAMH7299</strain>
    </source>
</reference>
<feature type="region of interest" description="Disordered" evidence="1">
    <location>
        <begin position="1"/>
        <end position="32"/>
    </location>
</feature>
<sequence length="708" mass="77430">MAAPTDRDTLLRSSKHVPKLSQSSISSDTTIQEGDYGSPSATAYIPVDHQPEPTGIKWVHGWPTQPSPLTKSGSEFWIRIASDTFAILGTLPFLILAVFAWSKHGDVVVQAEWERIQSMTKVAVTAFPIIFAAVMGRMTRSVATWRLERGAQLGQLEQLLWSSTVFNAVSTQFLLKSFNLLAVGLLLLWALSPLGGQASLHIIDTVARPEVSEVNVTTFNTEQRSFFEMGGDVISHIQTLNNVYVTSLMAPGSTKTSPMDLWGNVKVPIMSRLNVSSTTESGWMNITDVAEEDIPYAALVGVPVFSHSATANTTFSMESSYFDINCDNLTLSSYIPLEDTLNNTINRDPPHLVRVLRNDTSLTPSFLGGNGSATCALYRCQTSFSLGFSHFVKNWAFSEPNMYPNVTGNDKTSLPETPRLLFESRYWARSGEGNPSTVAYCDIKRIYVEARVSCIGDPAQLRPPRCAVTAMRDSLRTHPASDITPFMFGGMFLSFSSRIAQSSGQGRPATATITERYLNNSANPLLTHDVDLPLFRLPRALFSQRLTQILNTYYLTSLLPEGIVGNLSAVISSPQFMQYNPVVTHSVPATVTSTTTRVYAVNPAWLIAFLGPSLALFAAAATSAFFAHHTSIPDVLGYASSLSRDSPFVVLPDGGTALGGLSRAKLLKSRRVRFGDVRAAEDVGYLAFADLKTEAGVERARTKGRVYW</sequence>